<dbReference type="Proteomes" id="UP000270034">
    <property type="component" value="Chromosome"/>
</dbReference>
<dbReference type="KEGG" id="aot:AcetOri_orf02090"/>
<evidence type="ECO:0000313" key="2">
    <source>
        <dbReference type="Proteomes" id="UP000270034"/>
    </source>
</evidence>
<dbReference type="AlphaFoldDB" id="A0A2Z5ZGM8"/>
<name>A0A2Z5ZGM8_9PROT</name>
<sequence length="43" mass="5157">MQHEEQKRMPCACSLYFAYGRANKFCLIRIRAYLKKRLGLHVL</sequence>
<organism evidence="1 2">
    <name type="scientific">Acetobacter orientalis</name>
    <dbReference type="NCBI Taxonomy" id="146474"/>
    <lineage>
        <taxon>Bacteria</taxon>
        <taxon>Pseudomonadati</taxon>
        <taxon>Pseudomonadota</taxon>
        <taxon>Alphaproteobacteria</taxon>
        <taxon>Acetobacterales</taxon>
        <taxon>Acetobacteraceae</taxon>
        <taxon>Acetobacter</taxon>
    </lineage>
</organism>
<proteinExistence type="predicted"/>
<evidence type="ECO:0000313" key="1">
    <source>
        <dbReference type="EMBL" id="BBC79741.1"/>
    </source>
</evidence>
<dbReference type="EMBL" id="AP018515">
    <property type="protein sequence ID" value="BBC79741.1"/>
    <property type="molecule type" value="Genomic_DNA"/>
</dbReference>
<reference evidence="1 2" key="1">
    <citation type="submission" date="2018-02" db="EMBL/GenBank/DDBJ databases">
        <title>Acetobacter orientalis genome.</title>
        <authorList>
            <person name="Nakashima N."/>
            <person name="Tamura T."/>
        </authorList>
    </citation>
    <scope>NUCLEOTIDE SEQUENCE [LARGE SCALE GENOMIC DNA]</scope>
    <source>
        <strain evidence="1 2">FAN1</strain>
    </source>
</reference>
<gene>
    <name evidence="1" type="ORF">AcetOrient_orf02090</name>
</gene>
<protein>
    <submittedName>
        <fullName evidence="1">Uncharacterized protein</fullName>
    </submittedName>
</protein>
<accession>A0A2Z5ZGM8</accession>